<organism evidence="2">
    <name type="scientific">marine metagenome</name>
    <dbReference type="NCBI Taxonomy" id="408172"/>
    <lineage>
        <taxon>unclassified sequences</taxon>
        <taxon>metagenomes</taxon>
        <taxon>ecological metagenomes</taxon>
    </lineage>
</organism>
<feature type="coiled-coil region" evidence="1">
    <location>
        <begin position="253"/>
        <end position="280"/>
    </location>
</feature>
<evidence type="ECO:0000313" key="2">
    <source>
        <dbReference type="EMBL" id="SVA17296.1"/>
    </source>
</evidence>
<proteinExistence type="predicted"/>
<dbReference type="EMBL" id="UINC01004850">
    <property type="protein sequence ID" value="SVA17296.1"/>
    <property type="molecule type" value="Genomic_DNA"/>
</dbReference>
<name>A0A381TMI9_9ZZZZ</name>
<dbReference type="AlphaFoldDB" id="A0A381TMI9"/>
<evidence type="ECO:0000256" key="1">
    <source>
        <dbReference type="SAM" id="Coils"/>
    </source>
</evidence>
<feature type="non-terminal residue" evidence="2">
    <location>
        <position position="1"/>
    </location>
</feature>
<accession>A0A381TMI9</accession>
<sequence>VSTSAQQRFALIVSGASGGSPYAERYDRWRGALVSSLRSDLHFQEEDLFVLAETPGPRVGRASQEGIRQVTRTLARRLSDDATLLVVLIGHGTFDGIDAKFNLVGPDLDAAEWRSLLEPLPGRLIFANTTSASFPFLEHLTGERRIVITATNSPEQRYETQFAAFFVEAFKTEASDFDKDGRVSIWEAFTRASSGVERWYEQQGRVSTERPILDDTGDGVGKVAGEPGLDGTLARRVFLDRSAEADQISDRRLSGLLDQRKSLELEVEVLKAQVGQLARHTYEAEMEILLLKLARVSHEIRARQ</sequence>
<gene>
    <name evidence="2" type="ORF">METZ01_LOCUS70150</name>
</gene>
<protein>
    <submittedName>
        <fullName evidence="2">Uncharacterized protein</fullName>
    </submittedName>
</protein>
<keyword evidence="1" id="KW-0175">Coiled coil</keyword>
<reference evidence="2" key="1">
    <citation type="submission" date="2018-05" db="EMBL/GenBank/DDBJ databases">
        <authorList>
            <person name="Lanie J.A."/>
            <person name="Ng W.-L."/>
            <person name="Kazmierczak K.M."/>
            <person name="Andrzejewski T.M."/>
            <person name="Davidsen T.M."/>
            <person name="Wayne K.J."/>
            <person name="Tettelin H."/>
            <person name="Glass J.I."/>
            <person name="Rusch D."/>
            <person name="Podicherti R."/>
            <person name="Tsui H.-C.T."/>
            <person name="Winkler M.E."/>
        </authorList>
    </citation>
    <scope>NUCLEOTIDE SEQUENCE</scope>
</reference>